<feature type="coiled-coil region" evidence="1">
    <location>
        <begin position="98"/>
        <end position="125"/>
    </location>
</feature>
<comment type="caution">
    <text evidence="2">The sequence shown here is derived from an EMBL/GenBank/DDBJ whole genome shotgun (WGS) entry which is preliminary data.</text>
</comment>
<evidence type="ECO:0000256" key="1">
    <source>
        <dbReference type="SAM" id="Coils"/>
    </source>
</evidence>
<name>A0A6N9NFY6_9FLAO</name>
<dbReference type="EMBL" id="WWNE01000003">
    <property type="protein sequence ID" value="NBG64712.1"/>
    <property type="molecule type" value="Genomic_DNA"/>
</dbReference>
<protein>
    <submittedName>
        <fullName evidence="2">Uncharacterized protein</fullName>
    </submittedName>
</protein>
<dbReference type="AlphaFoldDB" id="A0A6N9NFY6"/>
<evidence type="ECO:0000313" key="2">
    <source>
        <dbReference type="EMBL" id="NBG64712.1"/>
    </source>
</evidence>
<evidence type="ECO:0000313" key="3">
    <source>
        <dbReference type="Proteomes" id="UP000470771"/>
    </source>
</evidence>
<keyword evidence="3" id="KW-1185">Reference proteome</keyword>
<dbReference type="RefSeq" id="WP_160631138.1">
    <property type="nucleotide sequence ID" value="NZ_WWNE01000003.1"/>
</dbReference>
<reference evidence="2 3" key="1">
    <citation type="submission" date="2019-12" db="EMBL/GenBank/DDBJ databases">
        <authorList>
            <person name="Zhao J."/>
        </authorList>
    </citation>
    <scope>NUCLEOTIDE SEQUENCE [LARGE SCALE GENOMIC DNA]</scope>
    <source>
        <strain evidence="2 3">S-15</strain>
    </source>
</reference>
<accession>A0A6N9NFY6</accession>
<sequence>MNNFLKINLIIGLASVLSACLSKQDEENLAKVDELIAMNDSSISALEATDSSTIYVHHDTLFSNLNYLQTHLTDTLERSLLKKLSDYKDIRKAYKAYKDQFTLTLKEARNEKEQLIKLKQDIENDIVKEDKFEKYYDLESTNVKVIKENTDKLTVRINLSEEIYNQLAPTVDSLSLVTRKKYELMKNQE</sequence>
<organism evidence="2 3">
    <name type="scientific">Acidiluteibacter ferrifornacis</name>
    <dbReference type="NCBI Taxonomy" id="2692424"/>
    <lineage>
        <taxon>Bacteria</taxon>
        <taxon>Pseudomonadati</taxon>
        <taxon>Bacteroidota</taxon>
        <taxon>Flavobacteriia</taxon>
        <taxon>Flavobacteriales</taxon>
        <taxon>Cryomorphaceae</taxon>
        <taxon>Acidiluteibacter</taxon>
    </lineage>
</organism>
<gene>
    <name evidence="2" type="ORF">GQN54_01195</name>
</gene>
<dbReference type="PROSITE" id="PS51257">
    <property type="entry name" value="PROKAR_LIPOPROTEIN"/>
    <property type="match status" value="1"/>
</dbReference>
<proteinExistence type="predicted"/>
<dbReference type="Proteomes" id="UP000470771">
    <property type="component" value="Unassembled WGS sequence"/>
</dbReference>
<keyword evidence="1" id="KW-0175">Coiled coil</keyword>